<dbReference type="GO" id="GO:0036376">
    <property type="term" value="P:sodium ion export across plasma membrane"/>
    <property type="evidence" value="ECO:0007669"/>
    <property type="project" value="TreeGrafter"/>
</dbReference>
<dbReference type="InterPro" id="IPR023214">
    <property type="entry name" value="HAD_sf"/>
</dbReference>
<dbReference type="SUPFAM" id="SSF56784">
    <property type="entry name" value="HAD-like"/>
    <property type="match status" value="1"/>
</dbReference>
<dbReference type="Gene3D" id="2.70.150.10">
    <property type="entry name" value="Calcium-transporting ATPase, cytoplasmic transduction domain A"/>
    <property type="match status" value="1"/>
</dbReference>
<keyword evidence="6" id="KW-0479">Metal-binding</keyword>
<keyword evidence="5 16" id="KW-0812">Transmembrane</keyword>
<dbReference type="InterPro" id="IPR018303">
    <property type="entry name" value="ATPase_P-typ_P_site"/>
</dbReference>
<feature type="transmembrane region" description="Helical" evidence="16">
    <location>
        <begin position="637"/>
        <end position="658"/>
    </location>
</feature>
<keyword evidence="12" id="KW-0186">Copper</keyword>
<evidence type="ECO:0000256" key="15">
    <source>
        <dbReference type="ARBA" id="ARBA00049289"/>
    </source>
</evidence>
<feature type="transmembrane region" description="Helical" evidence="16">
    <location>
        <begin position="38"/>
        <end position="61"/>
    </location>
</feature>
<reference evidence="18 19" key="1">
    <citation type="submission" date="2019-12" db="EMBL/GenBank/DDBJ databases">
        <title>Novel species isolated from a subtropical stream in China.</title>
        <authorList>
            <person name="Lu H."/>
        </authorList>
    </citation>
    <scope>NUCLEOTIDE SEQUENCE [LARGE SCALE GENOMIC DNA]</scope>
    <source>
        <strain evidence="18 19">FT134W</strain>
    </source>
</reference>
<feature type="transmembrane region" description="Helical" evidence="16">
    <location>
        <begin position="225"/>
        <end position="243"/>
    </location>
</feature>
<dbReference type="NCBIfam" id="TIGR01494">
    <property type="entry name" value="ATPase_P-type"/>
    <property type="match status" value="2"/>
</dbReference>
<dbReference type="GO" id="GO:0005524">
    <property type="term" value="F:ATP binding"/>
    <property type="evidence" value="ECO:0007669"/>
    <property type="project" value="UniProtKB-KW"/>
</dbReference>
<evidence type="ECO:0000256" key="9">
    <source>
        <dbReference type="ARBA" id="ARBA00022840"/>
    </source>
</evidence>
<evidence type="ECO:0000256" key="8">
    <source>
        <dbReference type="ARBA" id="ARBA00022796"/>
    </source>
</evidence>
<dbReference type="InterPro" id="IPR044492">
    <property type="entry name" value="P_typ_ATPase_HD_dom"/>
</dbReference>
<dbReference type="GO" id="GO:0006883">
    <property type="term" value="P:intracellular sodium ion homeostasis"/>
    <property type="evidence" value="ECO:0007669"/>
    <property type="project" value="TreeGrafter"/>
</dbReference>
<dbReference type="GO" id="GO:0005886">
    <property type="term" value="C:plasma membrane"/>
    <property type="evidence" value="ECO:0007669"/>
    <property type="project" value="TreeGrafter"/>
</dbReference>
<comment type="caution">
    <text evidence="18">The sequence shown here is derived from an EMBL/GenBank/DDBJ whole genome shotgun (WGS) entry which is preliminary data.</text>
</comment>
<dbReference type="InterPro" id="IPR006068">
    <property type="entry name" value="ATPase_P-typ_cation-transptr_C"/>
</dbReference>
<dbReference type="InterPro" id="IPR004014">
    <property type="entry name" value="ATPase_P-typ_cation-transptr_N"/>
</dbReference>
<dbReference type="InterPro" id="IPR059000">
    <property type="entry name" value="ATPase_P-type_domA"/>
</dbReference>
<dbReference type="SUPFAM" id="SSF81653">
    <property type="entry name" value="Calcium ATPase, transduction domain A"/>
    <property type="match status" value="1"/>
</dbReference>
<dbReference type="Gene3D" id="3.40.1110.10">
    <property type="entry name" value="Calcium-transporting ATPase, cytoplasmic domain N"/>
    <property type="match status" value="1"/>
</dbReference>
<dbReference type="Gene3D" id="3.40.50.1000">
    <property type="entry name" value="HAD superfamily/HAD-like"/>
    <property type="match status" value="1"/>
</dbReference>
<feature type="transmembrane region" description="Helical" evidence="16">
    <location>
        <begin position="779"/>
        <end position="797"/>
    </location>
</feature>
<sequence length="847" mass="90718">MSPQKVTTGLTAAQAAESLRANGPNELPASRPLSAWRLLLDVVSEPMFLLLVACGVIYLLLGDRSEALMLLGFVGIVIGMTYFQQRRTERSLNALRDLASPRALIIRDGRQMRVAGRELVLGDLVLLAEGDRVPADIDLVTASNLSVDESMLTGESVPVAKHADAEAGTEGRIYSGTLVTQGTASGLVIATGASSALGRIGASLATLGGELTPIQLETRGVVKTVALGGLCLAAGLSITYWWLRGDWLQGLLAGLTLAMAILPEELPVILTLFLGLGAWRLGREKILARSIPAIELLGATTVLCVDKTGTLTANRMQLVQLWNDHASYDGQRAGAAALQEELHSLLEYAVLASHRQAFDPMETAIVQAGARLLANTEHLHSDWTLIDDYPLSREMLAMSRVWRSPDRSEYLVAAKGAPEAIADLCHMDADRHAALAAQVTTMADQGLRVIGVARATFPAPPLPDNQHVFAFAFLGLVALQDPVREEVPDAVAQCHAAGIRVVMITGDHPSTATAIAQQAGITEGRGAILSGAELTAIDDSALQVRLNDTAVFCRIAPEQKLRLVQAFRRRGDVVAMTGDGVNDAPALKAANIGVAMGARGTDVAREAAALVLLNDDFSSLLLAVQHGRRLFTNLRKAIVFIVAVHVPIVGLSILPVLFGWPMLLMPVHILFLQLVIDPACSIVFEAEAIEADAMSSKPRNPDTHLFDREILVRGLLQGLGLLIMLVGVYLAVIASGRADGVARTTTFLALVLSNIGLIYTNRSWSQPSWRRRGVPNRSFAWVSLSALALLGLVLVLAPLRDLFAFAALDPMLLFTCLMVAALSIAWFEFIKWATSKRVNTVRTAAPI</sequence>
<dbReference type="GO" id="GO:1990573">
    <property type="term" value="P:potassium ion import across plasma membrane"/>
    <property type="evidence" value="ECO:0007669"/>
    <property type="project" value="TreeGrafter"/>
</dbReference>
<dbReference type="InterPro" id="IPR023298">
    <property type="entry name" value="ATPase_P-typ_TM_dom_sf"/>
</dbReference>
<keyword evidence="11 16" id="KW-1133">Transmembrane helix</keyword>
<dbReference type="GO" id="GO:0030007">
    <property type="term" value="P:intracellular potassium ion homeostasis"/>
    <property type="evidence" value="ECO:0007669"/>
    <property type="project" value="TreeGrafter"/>
</dbReference>
<dbReference type="InterPro" id="IPR008250">
    <property type="entry name" value="ATPase_P-typ_transduc_dom_A_sf"/>
</dbReference>
<dbReference type="PRINTS" id="PR00120">
    <property type="entry name" value="HATPASE"/>
</dbReference>
<dbReference type="SFLD" id="SFLDS00003">
    <property type="entry name" value="Haloacid_Dehalogenase"/>
    <property type="match status" value="1"/>
</dbReference>
<dbReference type="SFLD" id="SFLDG00002">
    <property type="entry name" value="C1.7:_P-type_atpase_like"/>
    <property type="match status" value="1"/>
</dbReference>
<dbReference type="PRINTS" id="PR00119">
    <property type="entry name" value="CATATPASE"/>
</dbReference>
<evidence type="ECO:0000259" key="17">
    <source>
        <dbReference type="SMART" id="SM00831"/>
    </source>
</evidence>
<dbReference type="Gene3D" id="1.20.1110.10">
    <property type="entry name" value="Calcium-transporting ATPase, transmembrane domain"/>
    <property type="match status" value="2"/>
</dbReference>
<dbReference type="GO" id="GO:0046872">
    <property type="term" value="F:metal ion binding"/>
    <property type="evidence" value="ECO:0007669"/>
    <property type="project" value="UniProtKB-KW"/>
</dbReference>
<dbReference type="EC" id="7.2.2.8" evidence="3"/>
<evidence type="ECO:0000256" key="3">
    <source>
        <dbReference type="ARBA" id="ARBA00012517"/>
    </source>
</evidence>
<keyword evidence="9" id="KW-0067">ATP-binding</keyword>
<evidence type="ECO:0000256" key="7">
    <source>
        <dbReference type="ARBA" id="ARBA00022741"/>
    </source>
</evidence>
<feature type="transmembrane region" description="Helical" evidence="16">
    <location>
        <begin position="803"/>
        <end position="827"/>
    </location>
</feature>
<evidence type="ECO:0000256" key="11">
    <source>
        <dbReference type="ARBA" id="ARBA00022989"/>
    </source>
</evidence>
<organism evidence="18 19">
    <name type="scientific">Duganella margarita</name>
    <dbReference type="NCBI Taxonomy" id="2692170"/>
    <lineage>
        <taxon>Bacteria</taxon>
        <taxon>Pseudomonadati</taxon>
        <taxon>Pseudomonadota</taxon>
        <taxon>Betaproteobacteria</taxon>
        <taxon>Burkholderiales</taxon>
        <taxon>Oxalobacteraceae</taxon>
        <taxon>Telluria group</taxon>
        <taxon>Duganella</taxon>
    </lineage>
</organism>
<dbReference type="PANTHER" id="PTHR43294">
    <property type="entry name" value="SODIUM/POTASSIUM-TRANSPORTING ATPASE SUBUNIT ALPHA"/>
    <property type="match status" value="1"/>
</dbReference>
<evidence type="ECO:0000256" key="6">
    <source>
        <dbReference type="ARBA" id="ARBA00022723"/>
    </source>
</evidence>
<evidence type="ECO:0000256" key="10">
    <source>
        <dbReference type="ARBA" id="ARBA00022967"/>
    </source>
</evidence>
<evidence type="ECO:0000256" key="16">
    <source>
        <dbReference type="SAM" id="Phobius"/>
    </source>
</evidence>
<dbReference type="Pfam" id="PF00690">
    <property type="entry name" value="Cation_ATPase_N"/>
    <property type="match status" value="1"/>
</dbReference>
<evidence type="ECO:0000256" key="1">
    <source>
        <dbReference type="ARBA" id="ARBA00004127"/>
    </source>
</evidence>
<evidence type="ECO:0000256" key="14">
    <source>
        <dbReference type="ARBA" id="ARBA00023136"/>
    </source>
</evidence>
<keyword evidence="13" id="KW-0406">Ion transport</keyword>
<dbReference type="InterPro" id="IPR036412">
    <property type="entry name" value="HAD-like_sf"/>
</dbReference>
<feature type="transmembrane region" description="Helical" evidence="16">
    <location>
        <begin position="255"/>
        <end position="279"/>
    </location>
</feature>
<dbReference type="Proteomes" id="UP000469734">
    <property type="component" value="Unassembled WGS sequence"/>
</dbReference>
<dbReference type="PROSITE" id="PS00154">
    <property type="entry name" value="ATPASE_E1_E2"/>
    <property type="match status" value="1"/>
</dbReference>
<comment type="subcellular location">
    <subcellularLocation>
        <location evidence="1">Endomembrane system</location>
        <topology evidence="1">Multi-pass membrane protein</topology>
    </subcellularLocation>
</comment>
<dbReference type="EMBL" id="WWCR01000005">
    <property type="protein sequence ID" value="MYM71993.1"/>
    <property type="molecule type" value="Genomic_DNA"/>
</dbReference>
<keyword evidence="10" id="KW-1278">Translocase</keyword>
<proteinExistence type="inferred from homology"/>
<keyword evidence="8" id="KW-0187">Copper transport</keyword>
<comment type="similarity">
    <text evidence="2">Belongs to the cation transport ATPase (P-type) (TC 3.A.3) family. Type IIA subfamily.</text>
</comment>
<dbReference type="GO" id="GO:1902600">
    <property type="term" value="P:proton transmembrane transport"/>
    <property type="evidence" value="ECO:0007669"/>
    <property type="project" value="TreeGrafter"/>
</dbReference>
<keyword evidence="14 16" id="KW-0472">Membrane</keyword>
<dbReference type="GO" id="GO:0012505">
    <property type="term" value="C:endomembrane system"/>
    <property type="evidence" value="ECO:0007669"/>
    <property type="project" value="UniProtKB-SubCell"/>
</dbReference>
<dbReference type="GO" id="GO:0016887">
    <property type="term" value="F:ATP hydrolysis activity"/>
    <property type="evidence" value="ECO:0007669"/>
    <property type="project" value="InterPro"/>
</dbReference>
<keyword evidence="7" id="KW-0547">Nucleotide-binding</keyword>
<name>A0A7X4KH03_9BURK</name>
<dbReference type="SUPFAM" id="SSF81665">
    <property type="entry name" value="Calcium ATPase, transmembrane domain M"/>
    <property type="match status" value="1"/>
</dbReference>
<dbReference type="InterPro" id="IPR050510">
    <property type="entry name" value="Cation_transp_ATPase_P-type"/>
</dbReference>
<keyword evidence="4" id="KW-0813">Transport</keyword>
<dbReference type="Pfam" id="PF00689">
    <property type="entry name" value="Cation_ATPase_C"/>
    <property type="match status" value="1"/>
</dbReference>
<evidence type="ECO:0000313" key="18">
    <source>
        <dbReference type="EMBL" id="MYM71993.1"/>
    </source>
</evidence>
<evidence type="ECO:0000256" key="12">
    <source>
        <dbReference type="ARBA" id="ARBA00023008"/>
    </source>
</evidence>
<dbReference type="SFLD" id="SFLDF00027">
    <property type="entry name" value="p-type_atpase"/>
    <property type="match status" value="1"/>
</dbReference>
<dbReference type="InterPro" id="IPR001757">
    <property type="entry name" value="P_typ_ATPase"/>
</dbReference>
<feature type="transmembrane region" description="Helical" evidence="16">
    <location>
        <begin position="710"/>
        <end position="734"/>
    </location>
</feature>
<feature type="transmembrane region" description="Helical" evidence="16">
    <location>
        <begin position="67"/>
        <end position="83"/>
    </location>
</feature>
<dbReference type="SUPFAM" id="SSF81660">
    <property type="entry name" value="Metal cation-transporting ATPase, ATP-binding domain N"/>
    <property type="match status" value="1"/>
</dbReference>
<evidence type="ECO:0000256" key="2">
    <source>
        <dbReference type="ARBA" id="ARBA00005675"/>
    </source>
</evidence>
<evidence type="ECO:0000256" key="5">
    <source>
        <dbReference type="ARBA" id="ARBA00022692"/>
    </source>
</evidence>
<dbReference type="Pfam" id="PF00702">
    <property type="entry name" value="Hydrolase"/>
    <property type="match status" value="1"/>
</dbReference>
<dbReference type="Pfam" id="PF00122">
    <property type="entry name" value="E1-E2_ATPase"/>
    <property type="match status" value="1"/>
</dbReference>
<evidence type="ECO:0000256" key="13">
    <source>
        <dbReference type="ARBA" id="ARBA00023065"/>
    </source>
</evidence>
<dbReference type="FunFam" id="3.40.50.1000:FF:000144">
    <property type="entry name" value="copper-transporting ATPase 1 isoform X2"/>
    <property type="match status" value="1"/>
</dbReference>
<protein>
    <recommendedName>
        <fullName evidence="3">P-type Cu(+) transporter</fullName>
        <ecNumber evidence="3">7.2.2.8</ecNumber>
    </recommendedName>
</protein>
<dbReference type="PANTHER" id="PTHR43294:SF20">
    <property type="entry name" value="P-TYPE ATPASE"/>
    <property type="match status" value="1"/>
</dbReference>
<gene>
    <name evidence="18" type="ORF">GTP56_07240</name>
</gene>
<feature type="domain" description="Cation-transporting P-type ATPase N-terminal" evidence="17">
    <location>
        <begin position="2"/>
        <end position="63"/>
    </location>
</feature>
<accession>A0A7X4KH03</accession>
<dbReference type="GO" id="GO:0140581">
    <property type="term" value="F:P-type monovalent copper transporter activity"/>
    <property type="evidence" value="ECO:0007669"/>
    <property type="project" value="UniProtKB-EC"/>
</dbReference>
<evidence type="ECO:0000313" key="19">
    <source>
        <dbReference type="Proteomes" id="UP000469734"/>
    </source>
</evidence>
<dbReference type="SMART" id="SM00831">
    <property type="entry name" value="Cation_ATPase_N"/>
    <property type="match status" value="1"/>
</dbReference>
<dbReference type="GO" id="GO:0005391">
    <property type="term" value="F:P-type sodium:potassium-exchanging transporter activity"/>
    <property type="evidence" value="ECO:0007669"/>
    <property type="project" value="TreeGrafter"/>
</dbReference>
<evidence type="ECO:0000256" key="4">
    <source>
        <dbReference type="ARBA" id="ARBA00022448"/>
    </source>
</evidence>
<comment type="catalytic activity">
    <reaction evidence="15">
        <text>Cu(+)(in) + ATP + H2O = Cu(+)(out) + ADP + phosphate + H(+)</text>
        <dbReference type="Rhea" id="RHEA:25792"/>
        <dbReference type="ChEBI" id="CHEBI:15377"/>
        <dbReference type="ChEBI" id="CHEBI:15378"/>
        <dbReference type="ChEBI" id="CHEBI:30616"/>
        <dbReference type="ChEBI" id="CHEBI:43474"/>
        <dbReference type="ChEBI" id="CHEBI:49552"/>
        <dbReference type="ChEBI" id="CHEBI:456216"/>
        <dbReference type="EC" id="7.2.2.8"/>
    </reaction>
</comment>
<dbReference type="AlphaFoldDB" id="A0A7X4KH03"/>
<dbReference type="InterPro" id="IPR023299">
    <property type="entry name" value="ATPase_P-typ_cyto_dom_N"/>
</dbReference>